<proteinExistence type="predicted"/>
<dbReference type="PANTHER" id="PTHR23088:SF27">
    <property type="entry name" value="DEAMINATED GLUTATHIONE AMIDASE"/>
    <property type="match status" value="1"/>
</dbReference>
<feature type="domain" description="CN hydrolase" evidence="1">
    <location>
        <begin position="6"/>
        <end position="234"/>
    </location>
</feature>
<dbReference type="GO" id="GO:0016787">
    <property type="term" value="F:hydrolase activity"/>
    <property type="evidence" value="ECO:0007669"/>
    <property type="project" value="UniProtKB-KW"/>
</dbReference>
<dbReference type="PANTHER" id="PTHR23088">
    <property type="entry name" value="NITRILASE-RELATED"/>
    <property type="match status" value="1"/>
</dbReference>
<evidence type="ECO:0000313" key="2">
    <source>
        <dbReference type="EMBL" id="HGT82828.1"/>
    </source>
</evidence>
<dbReference type="PROSITE" id="PS50263">
    <property type="entry name" value="CN_HYDROLASE"/>
    <property type="match status" value="1"/>
</dbReference>
<gene>
    <name evidence="2" type="ORF">ENT52_03780</name>
</gene>
<comment type="caution">
    <text evidence="2">The sequence shown here is derived from an EMBL/GenBank/DDBJ whole genome shotgun (WGS) entry which is preliminary data.</text>
</comment>
<dbReference type="EMBL" id="DSYZ01000082">
    <property type="protein sequence ID" value="HGT82828.1"/>
    <property type="molecule type" value="Genomic_DNA"/>
</dbReference>
<sequence length="258" mass="28953">MSTSKIRVALAQQRISADRDVNLMKGLSLVKRALQVKANLVILPELFTTGFYENNLQAVKSLDEELELLLKLSKEKDIVIVAGVAEKSDKLYNSAVIVHRGEIIGVYRKNLLFPLTKEKEIFAKGNTLEVFETPVGKIGILICYEVRFPQLARKLVKKGADMIAIPAEFPKQRIEHWKTLLKARAIENQIFVAGVNCVEGDLDYGGCSMLVDPEGKVLAEGGIYQEILMADIDLADVQRTRERYPFLRDYESIDPSPC</sequence>
<dbReference type="Gene3D" id="3.60.110.10">
    <property type="entry name" value="Carbon-nitrogen hydrolase"/>
    <property type="match status" value="1"/>
</dbReference>
<evidence type="ECO:0000259" key="1">
    <source>
        <dbReference type="PROSITE" id="PS50263"/>
    </source>
</evidence>
<name>A0A7J3M284_ARCFL</name>
<dbReference type="AlphaFoldDB" id="A0A7J3M284"/>
<reference evidence="2" key="1">
    <citation type="journal article" date="2020" name="mSystems">
        <title>Genome- and Community-Level Interaction Insights into Carbon Utilization and Element Cycling Functions of Hydrothermarchaeota in Hydrothermal Sediment.</title>
        <authorList>
            <person name="Zhou Z."/>
            <person name="Liu Y."/>
            <person name="Xu W."/>
            <person name="Pan J."/>
            <person name="Luo Z.H."/>
            <person name="Li M."/>
        </authorList>
    </citation>
    <scope>NUCLEOTIDE SEQUENCE [LARGE SCALE GENOMIC DNA]</scope>
    <source>
        <strain evidence="2">SpSt-587</strain>
    </source>
</reference>
<organism evidence="2">
    <name type="scientific">Archaeoglobus fulgidus</name>
    <dbReference type="NCBI Taxonomy" id="2234"/>
    <lineage>
        <taxon>Archaea</taxon>
        <taxon>Methanobacteriati</taxon>
        <taxon>Methanobacteriota</taxon>
        <taxon>Archaeoglobi</taxon>
        <taxon>Archaeoglobales</taxon>
        <taxon>Archaeoglobaceae</taxon>
        <taxon>Archaeoglobus</taxon>
    </lineage>
</organism>
<dbReference type="InterPro" id="IPR003010">
    <property type="entry name" value="C-N_Hydrolase"/>
</dbReference>
<dbReference type="Pfam" id="PF00795">
    <property type="entry name" value="CN_hydrolase"/>
    <property type="match status" value="1"/>
</dbReference>
<dbReference type="InterPro" id="IPR036526">
    <property type="entry name" value="C-N_Hydrolase_sf"/>
</dbReference>
<accession>A0A7J3M284</accession>
<protein>
    <submittedName>
        <fullName evidence="2">Carbon-nitrogen family hydrolase</fullName>
    </submittedName>
</protein>
<dbReference type="SUPFAM" id="SSF56317">
    <property type="entry name" value="Carbon-nitrogen hydrolase"/>
    <property type="match status" value="1"/>
</dbReference>
<keyword evidence="2" id="KW-0378">Hydrolase</keyword>